<proteinExistence type="predicted"/>
<feature type="region of interest" description="Disordered" evidence="5">
    <location>
        <begin position="488"/>
        <end position="533"/>
    </location>
</feature>
<evidence type="ECO:0000256" key="4">
    <source>
        <dbReference type="ARBA" id="ARBA00023204"/>
    </source>
</evidence>
<keyword evidence="1" id="KW-0227">DNA damage</keyword>
<evidence type="ECO:0000256" key="3">
    <source>
        <dbReference type="ARBA" id="ARBA00023125"/>
    </source>
</evidence>
<keyword evidence="8" id="KW-1185">Reference proteome</keyword>
<dbReference type="GO" id="GO:0000014">
    <property type="term" value="F:single-stranded DNA endodeoxyribonuclease activity"/>
    <property type="evidence" value="ECO:0007669"/>
    <property type="project" value="TreeGrafter"/>
</dbReference>
<feature type="compositionally biased region" description="Gly residues" evidence="5">
    <location>
        <begin position="889"/>
        <end position="906"/>
    </location>
</feature>
<dbReference type="AlphaFoldDB" id="A0A8J4CZZ4"/>
<dbReference type="OrthoDB" id="361020at2759"/>
<dbReference type="PANTHER" id="PTHR10150:SF0">
    <property type="entry name" value="DNA REPAIR ENDONUCLEASE XPF"/>
    <property type="match status" value="1"/>
</dbReference>
<evidence type="ECO:0000256" key="5">
    <source>
        <dbReference type="SAM" id="MobiDB-lite"/>
    </source>
</evidence>
<evidence type="ECO:0000313" key="7">
    <source>
        <dbReference type="EMBL" id="GIL92345.1"/>
    </source>
</evidence>
<keyword evidence="2" id="KW-0378">Hydrolase</keyword>
<organism evidence="7 8">
    <name type="scientific">Volvox reticuliferus</name>
    <dbReference type="NCBI Taxonomy" id="1737510"/>
    <lineage>
        <taxon>Eukaryota</taxon>
        <taxon>Viridiplantae</taxon>
        <taxon>Chlorophyta</taxon>
        <taxon>core chlorophytes</taxon>
        <taxon>Chlorophyceae</taxon>
        <taxon>CS clade</taxon>
        <taxon>Chlamydomonadales</taxon>
        <taxon>Volvocaceae</taxon>
        <taxon>Volvox</taxon>
    </lineage>
</organism>
<evidence type="ECO:0000259" key="6">
    <source>
        <dbReference type="SMART" id="SM00891"/>
    </source>
</evidence>
<feature type="compositionally biased region" description="Low complexity" evidence="5">
    <location>
        <begin position="422"/>
        <end position="434"/>
    </location>
</feature>
<feature type="domain" description="ERCC4" evidence="6">
    <location>
        <begin position="1193"/>
        <end position="1266"/>
    </location>
</feature>
<evidence type="ECO:0000256" key="2">
    <source>
        <dbReference type="ARBA" id="ARBA00022801"/>
    </source>
</evidence>
<feature type="compositionally biased region" description="Gly residues" evidence="5">
    <location>
        <begin position="812"/>
        <end position="831"/>
    </location>
</feature>
<evidence type="ECO:0000256" key="1">
    <source>
        <dbReference type="ARBA" id="ARBA00022763"/>
    </source>
</evidence>
<dbReference type="Pfam" id="PF02732">
    <property type="entry name" value="ERCC4"/>
    <property type="match status" value="1"/>
</dbReference>
<feature type="region of interest" description="Disordered" evidence="5">
    <location>
        <begin position="60"/>
        <end position="108"/>
    </location>
</feature>
<dbReference type="SMART" id="SM00891">
    <property type="entry name" value="ERCC4"/>
    <property type="match status" value="1"/>
</dbReference>
<dbReference type="PANTHER" id="PTHR10150">
    <property type="entry name" value="DNA REPAIR ENDONUCLEASE XPF"/>
    <property type="match status" value="1"/>
</dbReference>
<accession>A0A8J4CZZ4</accession>
<dbReference type="GO" id="GO:1901255">
    <property type="term" value="P:nucleotide-excision repair involved in interstrand cross-link repair"/>
    <property type="evidence" value="ECO:0007669"/>
    <property type="project" value="TreeGrafter"/>
</dbReference>
<keyword evidence="3" id="KW-0238">DNA-binding</keyword>
<feature type="region of interest" description="Disordered" evidence="5">
    <location>
        <begin position="1245"/>
        <end position="1266"/>
    </location>
</feature>
<feature type="compositionally biased region" description="Gly residues" evidence="5">
    <location>
        <begin position="622"/>
        <end position="633"/>
    </location>
</feature>
<dbReference type="Proteomes" id="UP000747110">
    <property type="component" value="Unassembled WGS sequence"/>
</dbReference>
<protein>
    <recommendedName>
        <fullName evidence="6">ERCC4 domain-containing protein</fullName>
    </recommendedName>
</protein>
<dbReference type="Gene3D" id="3.40.50.10130">
    <property type="match status" value="1"/>
</dbReference>
<dbReference type="SUPFAM" id="SSF52980">
    <property type="entry name" value="Restriction endonuclease-like"/>
    <property type="match status" value="1"/>
</dbReference>
<feature type="region of interest" description="Disordered" evidence="5">
    <location>
        <begin position="617"/>
        <end position="647"/>
    </location>
</feature>
<gene>
    <name evidence="7" type="ORF">Vretifemale_19875</name>
</gene>
<feature type="compositionally biased region" description="Low complexity" evidence="5">
    <location>
        <begin position="952"/>
        <end position="962"/>
    </location>
</feature>
<dbReference type="InterPro" id="IPR006166">
    <property type="entry name" value="ERCC4_domain"/>
</dbReference>
<comment type="caution">
    <text evidence="7">The sequence shown here is derived from an EMBL/GenBank/DDBJ whole genome shotgun (WGS) entry which is preliminary data.</text>
</comment>
<feature type="compositionally biased region" description="Low complexity" evidence="5">
    <location>
        <begin position="90"/>
        <end position="102"/>
    </location>
</feature>
<dbReference type="GO" id="GO:0000712">
    <property type="term" value="P:resolution of meiotic recombination intermediates"/>
    <property type="evidence" value="ECO:0007669"/>
    <property type="project" value="TreeGrafter"/>
</dbReference>
<dbReference type="GO" id="GO:0000110">
    <property type="term" value="C:nucleotide-excision repair factor 1 complex"/>
    <property type="evidence" value="ECO:0007669"/>
    <property type="project" value="TreeGrafter"/>
</dbReference>
<feature type="compositionally biased region" description="Low complexity" evidence="5">
    <location>
        <begin position="926"/>
        <end position="937"/>
    </location>
</feature>
<feature type="region of interest" description="Disordered" evidence="5">
    <location>
        <begin position="720"/>
        <end position="762"/>
    </location>
</feature>
<feature type="compositionally biased region" description="Acidic residues" evidence="5">
    <location>
        <begin position="853"/>
        <end position="869"/>
    </location>
</feature>
<feature type="compositionally biased region" description="Gly residues" evidence="5">
    <location>
        <begin position="988"/>
        <end position="1009"/>
    </location>
</feature>
<feature type="compositionally biased region" description="Low complexity" evidence="5">
    <location>
        <begin position="1123"/>
        <end position="1141"/>
    </location>
</feature>
<evidence type="ECO:0000313" key="8">
    <source>
        <dbReference type="Proteomes" id="UP000747110"/>
    </source>
</evidence>
<feature type="compositionally biased region" description="Polar residues" evidence="5">
    <location>
        <begin position="71"/>
        <end position="83"/>
    </location>
</feature>
<dbReference type="EMBL" id="BNCP01000076">
    <property type="protein sequence ID" value="GIL92345.1"/>
    <property type="molecule type" value="Genomic_DNA"/>
</dbReference>
<feature type="region of interest" description="Disordered" evidence="5">
    <location>
        <begin position="1122"/>
        <end position="1142"/>
    </location>
</feature>
<sequence>MEDVQHQAEALALSSPLLLPYERQLIEEAIQDDCLIITAAGLGWQRVVAVLLRIAQHTRMAGTSSPPPSAKSDQQNPQRQGPLQNDDDSAAGASTDSSAAAGRGNGPPTGHGLPGCVLVLGASPWQRDLITAELARHDRGLLAPVDINNEVPAAERVQLYRAVPGGRPLFITPRILVVDLLARRLRGREVAGVLLLNAHRVSDTSGEGFAVALLRGDSPAGTPGACWVRAVSDLPVSFNQGFNKVEKVMKALHVRRLHLWPRFQEHVRQCLDEHKPVVVEWDQELSGPMLLIQAALLEVLEGLIRELRRTNNKLDTSELVLENGVLRSFDEIVRRQLDPIWHTISWKTRRICADLRTLRELSALLLSTDCVTFLAHLEGLRQSEGVRCVWLFHDATHAIYEQARRRVYIYRQPAAGSTPGTAARGVAAGSSSSSSGGGGAAEVAAVLEEPPKWGLLVEVLREVQRQRREMRALRNLDPAVLAAAAAVGSGSGTCPAGDPDADADALQQRAPSQDTGHDVAAAPSGRRARTSGAMSTAAACVEVVDLASEDDGDEDDAGGRKAADVASCAAAASTSQAVKRPSFGSEAGAAAASADVAAGAQSLLALLKDLGLIGEEGEGTETVGGDGGEGSGRSAGAAPPADGSAASERVAAAGLGLRVTPRDLRLLAEAGSGPVLVVARELHSAKLLERVVREGGRAVMQHQYESYLLNKLQCGEGPRRGGVGGGGAGRGGSGRGGGGGGWKRYRGGIVDGEEGGRGPVLRPGEHQALLAAAHLVGVERGELTAGTGAQGRGAKRAKTSHHREAAAAENDGAGGGARGGRGGRRGGGSGGSQRRRKPDDSPVRVAAAAAAEEKEEEVEEEEEEEEEQDAAGGGPGAFRRVAGRVEGVSGVGGGSGGSRSGSGAIGKHGDGDSGPGDSEDDWVEGAPVRSRQPPSRQQQRRGRGVAGRGRAGKAQQRGQQQRSHGRSRGGDVSSGEAAATGSPTIPGDSGGGTDTLGGRGGGAGSGGPADGANGPSVAPLHSPPPSLLRDVHFVSLDGHDEFVLWRLKPSFVIMYEPDLAFLRQLEVYQAERCLGGGCPVWLHTLSYAQSLEQQRFRAAVERERETLLRLIQAKQHLVLPTQAAPGSSGANGSRSAGSGMSSSGGGGALSADLWLDVYSANALTRVAGGRAAAAPAAVARAGGSGMSPTSPKRLVVDVREFMSSLPAVLHQKGFELLPVTLEVGDYVLSPQLVVERKSLPDLHASLASGSGTSASRSSTGCTTKLR</sequence>
<feature type="compositionally biased region" description="Gly residues" evidence="5">
    <location>
        <begin position="720"/>
        <end position="742"/>
    </location>
</feature>
<dbReference type="GO" id="GO:0000724">
    <property type="term" value="P:double-strand break repair via homologous recombination"/>
    <property type="evidence" value="ECO:0007669"/>
    <property type="project" value="TreeGrafter"/>
</dbReference>
<feature type="compositionally biased region" description="Low complexity" evidence="5">
    <location>
        <begin position="634"/>
        <end position="647"/>
    </location>
</feature>
<feature type="region of interest" description="Disordered" evidence="5">
    <location>
        <begin position="416"/>
        <end position="439"/>
    </location>
</feature>
<feature type="region of interest" description="Disordered" evidence="5">
    <location>
        <begin position="784"/>
        <end position="1023"/>
    </location>
</feature>
<dbReference type="GO" id="GO:0003684">
    <property type="term" value="F:damaged DNA binding"/>
    <property type="evidence" value="ECO:0007669"/>
    <property type="project" value="TreeGrafter"/>
</dbReference>
<keyword evidence="4" id="KW-0234">DNA repair</keyword>
<dbReference type="GO" id="GO:0003697">
    <property type="term" value="F:single-stranded DNA binding"/>
    <property type="evidence" value="ECO:0007669"/>
    <property type="project" value="TreeGrafter"/>
</dbReference>
<dbReference type="InterPro" id="IPR011335">
    <property type="entry name" value="Restrct_endonuc-II-like"/>
</dbReference>
<reference evidence="7" key="1">
    <citation type="journal article" date="2021" name="Proc. Natl. Acad. Sci. U.S.A.">
        <title>Three genomes in the algal genus Volvox reveal the fate of a haploid sex-determining region after a transition to homothallism.</title>
        <authorList>
            <person name="Yamamoto K."/>
            <person name="Hamaji T."/>
            <person name="Kawai-Toyooka H."/>
            <person name="Matsuzaki R."/>
            <person name="Takahashi F."/>
            <person name="Nishimura Y."/>
            <person name="Kawachi M."/>
            <person name="Noguchi H."/>
            <person name="Minakuchi Y."/>
            <person name="Umen J.G."/>
            <person name="Toyoda A."/>
            <person name="Nozaki H."/>
        </authorList>
    </citation>
    <scope>NUCLEOTIDE SEQUENCE</scope>
    <source>
        <strain evidence="7">NIES-3786</strain>
    </source>
</reference>
<name>A0A8J4CZZ4_9CHLO</name>